<accession>A0A919P0S7</accession>
<reference evidence="2" key="1">
    <citation type="submission" date="2021-01" db="EMBL/GenBank/DDBJ databases">
        <title>Whole genome shotgun sequence of Cellulomonas chitinilytica NBRC 110799.</title>
        <authorList>
            <person name="Komaki H."/>
            <person name="Tamura T."/>
        </authorList>
    </citation>
    <scope>NUCLEOTIDE SEQUENCE</scope>
    <source>
        <strain evidence="2">NBRC 110799</strain>
    </source>
</reference>
<evidence type="ECO:0000313" key="2">
    <source>
        <dbReference type="EMBL" id="GIG21132.1"/>
    </source>
</evidence>
<feature type="domain" description="DUF4333" evidence="1">
    <location>
        <begin position="47"/>
        <end position="120"/>
    </location>
</feature>
<name>A0A919P0S7_9CELL</name>
<protein>
    <recommendedName>
        <fullName evidence="1">DUF4333 domain-containing protein</fullName>
    </recommendedName>
</protein>
<evidence type="ECO:0000313" key="3">
    <source>
        <dbReference type="Proteomes" id="UP000632740"/>
    </source>
</evidence>
<gene>
    <name evidence="2" type="ORF">Cch01nite_18560</name>
</gene>
<evidence type="ECO:0000259" key="1">
    <source>
        <dbReference type="Pfam" id="PF14230"/>
    </source>
</evidence>
<keyword evidence="3" id="KW-1185">Reference proteome</keyword>
<dbReference type="Proteomes" id="UP000632740">
    <property type="component" value="Unassembled WGS sequence"/>
</dbReference>
<dbReference type="InterPro" id="IPR025637">
    <property type="entry name" value="DUF4333"/>
</dbReference>
<dbReference type="AlphaFoldDB" id="A0A919P0S7"/>
<proteinExistence type="predicted"/>
<dbReference type="EMBL" id="BONK01000005">
    <property type="protein sequence ID" value="GIG21132.1"/>
    <property type="molecule type" value="Genomic_DNA"/>
</dbReference>
<dbReference type="Pfam" id="PF14230">
    <property type="entry name" value="DUF4333"/>
    <property type="match status" value="1"/>
</dbReference>
<sequence length="141" mass="14757">MVRRLGPIRVIETGLALDISVPAGPGTCHHVPVRPVLTPVVLAVTALLAGCSVHANIDTKFVPSDEVEKKTEEVLVQEVGQAPDATDCPDDLPVRVGADVRCTITVNDQRIGVTVSVAKVGKGTDYTLSVEVDDEPLPAGS</sequence>
<organism evidence="2 3">
    <name type="scientific">Cellulomonas chitinilytica</name>
    <dbReference type="NCBI Taxonomy" id="398759"/>
    <lineage>
        <taxon>Bacteria</taxon>
        <taxon>Bacillati</taxon>
        <taxon>Actinomycetota</taxon>
        <taxon>Actinomycetes</taxon>
        <taxon>Micrococcales</taxon>
        <taxon>Cellulomonadaceae</taxon>
        <taxon>Cellulomonas</taxon>
    </lineage>
</organism>
<comment type="caution">
    <text evidence="2">The sequence shown here is derived from an EMBL/GenBank/DDBJ whole genome shotgun (WGS) entry which is preliminary data.</text>
</comment>